<evidence type="ECO:0000256" key="8">
    <source>
        <dbReference type="ARBA" id="ARBA00022840"/>
    </source>
</evidence>
<keyword evidence="9 14" id="KW-0133">Cell shape</keyword>
<protein>
    <recommendedName>
        <fullName evidence="3 14">UDP-N-acetylmuramate--L-alanine ligase</fullName>
        <ecNumber evidence="3 14">6.3.2.8</ecNumber>
    </recommendedName>
    <alternativeName>
        <fullName evidence="14">UDP-N-acetylmuramoyl-L-alanine synthetase</fullName>
    </alternativeName>
</protein>
<evidence type="ECO:0000259" key="16">
    <source>
        <dbReference type="Pfam" id="PF02875"/>
    </source>
</evidence>
<keyword evidence="12 14" id="KW-0961">Cell wall biogenesis/degradation</keyword>
<sequence length="459" mass="51616">MYIIDFNQPLTVHFIGIGGISMSGLAEILHMRHFRISGSDWTDSDITEKLKSLGMNIAIGHHSSNITDDIQLVIYTAAVKEDNVEYIEAKKKNIPLMDRATLLGQMMRNYTYPICVSGTHGKTTTTSMVSHVLLSAKTDPTITIGGMLDVIDGNIRVGESDYFVAESCEYCDSFLKFYPYIGIILNVEADHLDYFKDIHQIRQSFHAFADRIPEDGYLVINGDIENCEALTDNLSCHIMTYGLDPSFDFSAKHIQYDAMGNPSYMLYHKGKEIREVQLQVNGIHNVYNSLSAIATGFILGLDMEAICQGLYNFTGTQRRFEYKGDVRGVHVIDDYAHHPTEIEATLTAASKYPHDKLWVVFQPHTYTRTKALLKDFATSLTKADHVVLTDIYASREKDTGDIHAKDLLSELTKLGKEAHYFSSFDEIEIFLLQNCYPNDLLITMGAGDVRIIGEELING</sequence>
<dbReference type="KEGG" id="vpy:HZI73_00270"/>
<evidence type="ECO:0000256" key="13">
    <source>
        <dbReference type="ARBA" id="ARBA00047833"/>
    </source>
</evidence>
<evidence type="ECO:0000256" key="6">
    <source>
        <dbReference type="ARBA" id="ARBA00022618"/>
    </source>
</evidence>
<comment type="function">
    <text evidence="14">Cell wall formation.</text>
</comment>
<dbReference type="GO" id="GO:0008360">
    <property type="term" value="P:regulation of cell shape"/>
    <property type="evidence" value="ECO:0007669"/>
    <property type="project" value="UniProtKB-KW"/>
</dbReference>
<dbReference type="InterPro" id="IPR004101">
    <property type="entry name" value="Mur_ligase_C"/>
</dbReference>
<evidence type="ECO:0000256" key="7">
    <source>
        <dbReference type="ARBA" id="ARBA00022741"/>
    </source>
</evidence>
<dbReference type="HAMAP" id="MF_00046">
    <property type="entry name" value="MurC"/>
    <property type="match status" value="1"/>
</dbReference>
<dbReference type="Pfam" id="PF02875">
    <property type="entry name" value="Mur_ligase_C"/>
    <property type="match status" value="1"/>
</dbReference>
<evidence type="ECO:0000259" key="17">
    <source>
        <dbReference type="Pfam" id="PF08245"/>
    </source>
</evidence>
<dbReference type="Proteomes" id="UP000683246">
    <property type="component" value="Chromosome"/>
</dbReference>
<dbReference type="PANTHER" id="PTHR43445:SF3">
    <property type="entry name" value="UDP-N-ACETYLMURAMATE--L-ALANINE LIGASE"/>
    <property type="match status" value="1"/>
</dbReference>
<comment type="subcellular location">
    <subcellularLocation>
        <location evidence="1 14">Cytoplasm</location>
    </subcellularLocation>
</comment>
<feature type="domain" description="Mur ligase central" evidence="17">
    <location>
        <begin position="116"/>
        <end position="295"/>
    </location>
</feature>
<dbReference type="EMBL" id="CP058649">
    <property type="protein sequence ID" value="QUI20837.1"/>
    <property type="molecule type" value="Genomic_DNA"/>
</dbReference>
<dbReference type="GO" id="GO:0005737">
    <property type="term" value="C:cytoplasm"/>
    <property type="evidence" value="ECO:0007669"/>
    <property type="project" value="UniProtKB-SubCell"/>
</dbReference>
<evidence type="ECO:0000256" key="9">
    <source>
        <dbReference type="ARBA" id="ARBA00022960"/>
    </source>
</evidence>
<dbReference type="GO" id="GO:0005524">
    <property type="term" value="F:ATP binding"/>
    <property type="evidence" value="ECO:0007669"/>
    <property type="project" value="UniProtKB-UniRule"/>
</dbReference>
<evidence type="ECO:0000256" key="10">
    <source>
        <dbReference type="ARBA" id="ARBA00022984"/>
    </source>
</evidence>
<organism evidence="18 19">
    <name type="scientific">Vallitalea pronyensis</name>
    <dbReference type="NCBI Taxonomy" id="1348613"/>
    <lineage>
        <taxon>Bacteria</taxon>
        <taxon>Bacillati</taxon>
        <taxon>Bacillota</taxon>
        <taxon>Clostridia</taxon>
        <taxon>Lachnospirales</taxon>
        <taxon>Vallitaleaceae</taxon>
        <taxon>Vallitalea</taxon>
    </lineage>
</organism>
<dbReference type="GO" id="GO:0009252">
    <property type="term" value="P:peptidoglycan biosynthetic process"/>
    <property type="evidence" value="ECO:0007669"/>
    <property type="project" value="UniProtKB-UniRule"/>
</dbReference>
<evidence type="ECO:0000256" key="5">
    <source>
        <dbReference type="ARBA" id="ARBA00022598"/>
    </source>
</evidence>
<dbReference type="InterPro" id="IPR050061">
    <property type="entry name" value="MurCDEF_pg_biosynth"/>
</dbReference>
<keyword evidence="19" id="KW-1185">Reference proteome</keyword>
<dbReference type="SUPFAM" id="SSF53244">
    <property type="entry name" value="MurD-like peptide ligases, peptide-binding domain"/>
    <property type="match status" value="1"/>
</dbReference>
<dbReference type="InterPro" id="IPR013221">
    <property type="entry name" value="Mur_ligase_cen"/>
</dbReference>
<dbReference type="EC" id="6.3.2.8" evidence="3 14"/>
<keyword evidence="5 14" id="KW-0436">Ligase</keyword>
<dbReference type="RefSeq" id="WP_212696295.1">
    <property type="nucleotide sequence ID" value="NZ_CP058649.1"/>
</dbReference>
<keyword evidence="4 14" id="KW-0963">Cytoplasm</keyword>
<dbReference type="NCBIfam" id="TIGR01082">
    <property type="entry name" value="murC"/>
    <property type="match status" value="1"/>
</dbReference>
<reference evidence="18" key="1">
    <citation type="submission" date="2020-07" db="EMBL/GenBank/DDBJ databases">
        <title>Vallitalea pronyensis genome.</title>
        <authorList>
            <person name="Postec A."/>
        </authorList>
    </citation>
    <scope>NUCLEOTIDE SEQUENCE</scope>
    <source>
        <strain evidence="18">FatNI3</strain>
    </source>
</reference>
<evidence type="ECO:0000256" key="14">
    <source>
        <dbReference type="HAMAP-Rule" id="MF_00046"/>
    </source>
</evidence>
<evidence type="ECO:0000256" key="12">
    <source>
        <dbReference type="ARBA" id="ARBA00023316"/>
    </source>
</evidence>
<dbReference type="PANTHER" id="PTHR43445">
    <property type="entry name" value="UDP-N-ACETYLMURAMATE--L-ALANINE LIGASE-RELATED"/>
    <property type="match status" value="1"/>
</dbReference>
<keyword evidence="8 14" id="KW-0067">ATP-binding</keyword>
<dbReference type="UniPathway" id="UPA00219"/>
<keyword evidence="11 14" id="KW-0131">Cell cycle</keyword>
<dbReference type="Pfam" id="PF01225">
    <property type="entry name" value="Mur_ligase"/>
    <property type="match status" value="1"/>
</dbReference>
<evidence type="ECO:0000259" key="15">
    <source>
        <dbReference type="Pfam" id="PF01225"/>
    </source>
</evidence>
<evidence type="ECO:0000256" key="11">
    <source>
        <dbReference type="ARBA" id="ARBA00023306"/>
    </source>
</evidence>
<dbReference type="InterPro" id="IPR000713">
    <property type="entry name" value="Mur_ligase_N"/>
</dbReference>
<keyword evidence="10 14" id="KW-0573">Peptidoglycan synthesis</keyword>
<evidence type="ECO:0000256" key="4">
    <source>
        <dbReference type="ARBA" id="ARBA00022490"/>
    </source>
</evidence>
<evidence type="ECO:0000256" key="1">
    <source>
        <dbReference type="ARBA" id="ARBA00004496"/>
    </source>
</evidence>
<comment type="similarity">
    <text evidence="14">Belongs to the MurCDEF family.</text>
</comment>
<dbReference type="Gene3D" id="3.40.50.720">
    <property type="entry name" value="NAD(P)-binding Rossmann-like Domain"/>
    <property type="match status" value="1"/>
</dbReference>
<feature type="domain" description="Mur ligase C-terminal" evidence="16">
    <location>
        <begin position="318"/>
        <end position="447"/>
    </location>
</feature>
<dbReference type="Gene3D" id="3.90.190.20">
    <property type="entry name" value="Mur ligase, C-terminal domain"/>
    <property type="match status" value="1"/>
</dbReference>
<dbReference type="InterPro" id="IPR005758">
    <property type="entry name" value="UDP-N-AcMur_Ala_ligase_MurC"/>
</dbReference>
<dbReference type="Gene3D" id="3.40.1190.10">
    <property type="entry name" value="Mur-like, catalytic domain"/>
    <property type="match status" value="1"/>
</dbReference>
<comment type="catalytic activity">
    <reaction evidence="13 14">
        <text>UDP-N-acetyl-alpha-D-muramate + L-alanine + ATP = UDP-N-acetyl-alpha-D-muramoyl-L-alanine + ADP + phosphate + H(+)</text>
        <dbReference type="Rhea" id="RHEA:23372"/>
        <dbReference type="ChEBI" id="CHEBI:15378"/>
        <dbReference type="ChEBI" id="CHEBI:30616"/>
        <dbReference type="ChEBI" id="CHEBI:43474"/>
        <dbReference type="ChEBI" id="CHEBI:57972"/>
        <dbReference type="ChEBI" id="CHEBI:70757"/>
        <dbReference type="ChEBI" id="CHEBI:83898"/>
        <dbReference type="ChEBI" id="CHEBI:456216"/>
        <dbReference type="EC" id="6.3.2.8"/>
    </reaction>
</comment>
<evidence type="ECO:0000313" key="19">
    <source>
        <dbReference type="Proteomes" id="UP000683246"/>
    </source>
</evidence>
<keyword evidence="6 14" id="KW-0132">Cell division</keyword>
<keyword evidence="7 14" id="KW-0547">Nucleotide-binding</keyword>
<dbReference type="GO" id="GO:0008763">
    <property type="term" value="F:UDP-N-acetylmuramate-L-alanine ligase activity"/>
    <property type="evidence" value="ECO:0007669"/>
    <property type="project" value="UniProtKB-UniRule"/>
</dbReference>
<dbReference type="AlphaFoldDB" id="A0A8J8MFI7"/>
<dbReference type="GO" id="GO:0071555">
    <property type="term" value="P:cell wall organization"/>
    <property type="evidence" value="ECO:0007669"/>
    <property type="project" value="UniProtKB-KW"/>
</dbReference>
<gene>
    <name evidence="14" type="primary">murC</name>
    <name evidence="18" type="ORF">HZI73_00270</name>
</gene>
<feature type="domain" description="Mur ligase N-terminal catalytic" evidence="15">
    <location>
        <begin position="11"/>
        <end position="110"/>
    </location>
</feature>
<evidence type="ECO:0000256" key="2">
    <source>
        <dbReference type="ARBA" id="ARBA00004752"/>
    </source>
</evidence>
<feature type="binding site" evidence="14">
    <location>
        <begin position="118"/>
        <end position="124"/>
    </location>
    <ligand>
        <name>ATP</name>
        <dbReference type="ChEBI" id="CHEBI:30616"/>
    </ligand>
</feature>
<evidence type="ECO:0000256" key="3">
    <source>
        <dbReference type="ARBA" id="ARBA00012211"/>
    </source>
</evidence>
<accession>A0A8J8MFI7</accession>
<dbReference type="InterPro" id="IPR036565">
    <property type="entry name" value="Mur-like_cat_sf"/>
</dbReference>
<dbReference type="SUPFAM" id="SSF51984">
    <property type="entry name" value="MurCD N-terminal domain"/>
    <property type="match status" value="1"/>
</dbReference>
<dbReference type="SUPFAM" id="SSF53623">
    <property type="entry name" value="MurD-like peptide ligases, catalytic domain"/>
    <property type="match status" value="1"/>
</dbReference>
<dbReference type="InterPro" id="IPR036615">
    <property type="entry name" value="Mur_ligase_C_dom_sf"/>
</dbReference>
<comment type="pathway">
    <text evidence="2 14">Cell wall biogenesis; peptidoglycan biosynthesis.</text>
</comment>
<dbReference type="GO" id="GO:0051301">
    <property type="term" value="P:cell division"/>
    <property type="evidence" value="ECO:0007669"/>
    <property type="project" value="UniProtKB-KW"/>
</dbReference>
<evidence type="ECO:0000313" key="18">
    <source>
        <dbReference type="EMBL" id="QUI20837.1"/>
    </source>
</evidence>
<dbReference type="Pfam" id="PF08245">
    <property type="entry name" value="Mur_ligase_M"/>
    <property type="match status" value="1"/>
</dbReference>
<name>A0A8J8MFI7_9FIRM</name>
<proteinExistence type="inferred from homology"/>